<protein>
    <submittedName>
        <fullName evidence="3">Uncharacterized protein</fullName>
    </submittedName>
</protein>
<accession>E3J8N2</accession>
<feature type="compositionally biased region" description="Gly residues" evidence="1">
    <location>
        <begin position="239"/>
        <end position="255"/>
    </location>
</feature>
<keyword evidence="2" id="KW-0472">Membrane</keyword>
<feature type="region of interest" description="Disordered" evidence="1">
    <location>
        <begin position="288"/>
        <end position="323"/>
    </location>
</feature>
<evidence type="ECO:0000256" key="2">
    <source>
        <dbReference type="SAM" id="Phobius"/>
    </source>
</evidence>
<feature type="region of interest" description="Disordered" evidence="1">
    <location>
        <begin position="1"/>
        <end position="49"/>
    </location>
</feature>
<dbReference type="InParanoid" id="E3J8N2"/>
<evidence type="ECO:0000256" key="1">
    <source>
        <dbReference type="SAM" id="MobiDB-lite"/>
    </source>
</evidence>
<keyword evidence="2" id="KW-1133">Transmembrane helix</keyword>
<proteinExistence type="predicted"/>
<reference evidence="3 4" key="1">
    <citation type="submission" date="2010-10" db="EMBL/GenBank/DDBJ databases">
        <title>Complete sequence of Frankia sp. EuI1c.</title>
        <authorList>
            <consortium name="US DOE Joint Genome Institute"/>
            <person name="Lucas S."/>
            <person name="Copeland A."/>
            <person name="Lapidus A."/>
            <person name="Cheng J.-F."/>
            <person name="Bruce D."/>
            <person name="Goodwin L."/>
            <person name="Pitluck S."/>
            <person name="Chertkov O."/>
            <person name="Detter J.C."/>
            <person name="Han C."/>
            <person name="Tapia R."/>
            <person name="Land M."/>
            <person name="Hauser L."/>
            <person name="Jeffries C."/>
            <person name="Kyrpides N."/>
            <person name="Ivanova N."/>
            <person name="Mikhailova N."/>
            <person name="Beauchemin N."/>
            <person name="Sen A."/>
            <person name="Sur S.A."/>
            <person name="Gtari M."/>
            <person name="Wall L."/>
            <person name="Tisa L."/>
            <person name="Woyke T."/>
        </authorList>
    </citation>
    <scope>NUCLEOTIDE SEQUENCE [LARGE SCALE GENOMIC DNA]</scope>
    <source>
        <strain evidence="4">DSM 45817 / CECT 9037 / EuI1c</strain>
    </source>
</reference>
<dbReference type="RefSeq" id="WP_013421597.1">
    <property type="nucleotide sequence ID" value="NC_014666.1"/>
</dbReference>
<gene>
    <name evidence="3" type="ordered locus">FraEuI1c_0389</name>
</gene>
<dbReference type="OrthoDB" id="3218565at2"/>
<dbReference type="KEGG" id="fri:FraEuI1c_0389"/>
<feature type="compositionally biased region" description="Low complexity" evidence="1">
    <location>
        <begin position="223"/>
        <end position="238"/>
    </location>
</feature>
<feature type="compositionally biased region" description="Low complexity" evidence="1">
    <location>
        <begin position="288"/>
        <end position="309"/>
    </location>
</feature>
<dbReference type="HOGENOM" id="CLU_813180_0_0_11"/>
<name>E3J8N2_PSEI1</name>
<feature type="compositionally biased region" description="Low complexity" evidence="1">
    <location>
        <begin position="29"/>
        <end position="46"/>
    </location>
</feature>
<feature type="transmembrane region" description="Helical" evidence="2">
    <location>
        <begin position="180"/>
        <end position="202"/>
    </location>
</feature>
<feature type="region of interest" description="Disordered" evidence="1">
    <location>
        <begin position="207"/>
        <end position="261"/>
    </location>
</feature>
<evidence type="ECO:0000313" key="4">
    <source>
        <dbReference type="Proteomes" id="UP000002484"/>
    </source>
</evidence>
<feature type="region of interest" description="Disordered" evidence="1">
    <location>
        <begin position="91"/>
        <end position="138"/>
    </location>
</feature>
<evidence type="ECO:0000313" key="3">
    <source>
        <dbReference type="EMBL" id="ADP78475.1"/>
    </source>
</evidence>
<keyword evidence="2" id="KW-0812">Transmembrane</keyword>
<sequence length="341" mass="33499">MGHGNGSGTADRQSGRPWRQDGAREGATGRPLGAASASRARGYRAGPDPDLEVWDAEIVDEPWDPAVARSAEDVEIIDAATLDAIAQRLRAAAGPSADEPVVSRAPAPDPEHPRPPAEATGPVPRPASSAARRRHRPQPAWRTGLERLTAQVTAIAAPSRLGRVFPAGGTHGRRGGRAPLAAVAGAVVLLLVVAGLAIVLFGHHSGSRTGATEGRGSAGQSGGVDLAPGGLALADGPGSLAGAGAGGSGPVGGQGAEQVSGVQAEPVQGLGVGATPDLATTAAPDVARTTAGPTAGASARPSSGASAAPSSPPTATPTAPRCYRGGPITSLLLAVVGVRSC</sequence>
<organism evidence="3 4">
    <name type="scientific">Pseudofrankia inefficax (strain DSM 45817 / CECT 9037 / DDB 130130 / EuI1c)</name>
    <name type="common">Frankia inefficax</name>
    <dbReference type="NCBI Taxonomy" id="298654"/>
    <lineage>
        <taxon>Bacteria</taxon>
        <taxon>Bacillati</taxon>
        <taxon>Actinomycetota</taxon>
        <taxon>Actinomycetes</taxon>
        <taxon>Frankiales</taxon>
        <taxon>Frankiaceae</taxon>
        <taxon>Pseudofrankia</taxon>
    </lineage>
</organism>
<dbReference type="EMBL" id="CP002299">
    <property type="protein sequence ID" value="ADP78475.1"/>
    <property type="molecule type" value="Genomic_DNA"/>
</dbReference>
<dbReference type="Proteomes" id="UP000002484">
    <property type="component" value="Chromosome"/>
</dbReference>
<dbReference type="AlphaFoldDB" id="E3J8N2"/>
<keyword evidence="4" id="KW-1185">Reference proteome</keyword>